<protein>
    <submittedName>
        <fullName evidence="5">ABC transporter substrate-binding protein</fullName>
    </submittedName>
</protein>
<gene>
    <name evidence="5" type="ORF">ENW55_00835</name>
</gene>
<dbReference type="GO" id="GO:0015768">
    <property type="term" value="P:maltose transport"/>
    <property type="evidence" value="ECO:0007669"/>
    <property type="project" value="TreeGrafter"/>
</dbReference>
<accession>A0A832I516</accession>
<dbReference type="InterPro" id="IPR006059">
    <property type="entry name" value="SBP"/>
</dbReference>
<evidence type="ECO:0000256" key="3">
    <source>
        <dbReference type="ARBA" id="ARBA00022729"/>
    </source>
</evidence>
<evidence type="ECO:0000256" key="4">
    <source>
        <dbReference type="SAM" id="SignalP"/>
    </source>
</evidence>
<feature type="chain" id="PRO_5032759462" evidence="4">
    <location>
        <begin position="23"/>
        <end position="430"/>
    </location>
</feature>
<dbReference type="GO" id="GO:0042956">
    <property type="term" value="P:maltodextrin transmembrane transport"/>
    <property type="evidence" value="ECO:0007669"/>
    <property type="project" value="TreeGrafter"/>
</dbReference>
<dbReference type="EMBL" id="DTKQ01000010">
    <property type="protein sequence ID" value="HGZ78515.1"/>
    <property type="molecule type" value="Genomic_DNA"/>
</dbReference>
<evidence type="ECO:0000256" key="2">
    <source>
        <dbReference type="ARBA" id="ARBA00022448"/>
    </source>
</evidence>
<feature type="signal peptide" evidence="4">
    <location>
        <begin position="1"/>
        <end position="22"/>
    </location>
</feature>
<name>A0A832I516_9THEM</name>
<dbReference type="PANTHER" id="PTHR30061">
    <property type="entry name" value="MALTOSE-BINDING PERIPLASMIC PROTEIN"/>
    <property type="match status" value="1"/>
</dbReference>
<organism evidence="5">
    <name type="scientific">Pseudothermotoga hypogea</name>
    <dbReference type="NCBI Taxonomy" id="57487"/>
    <lineage>
        <taxon>Bacteria</taxon>
        <taxon>Thermotogati</taxon>
        <taxon>Thermotogota</taxon>
        <taxon>Thermotogae</taxon>
        <taxon>Thermotogales</taxon>
        <taxon>Thermotogaceae</taxon>
        <taxon>Pseudothermotoga</taxon>
    </lineage>
</organism>
<comment type="similarity">
    <text evidence="1">Belongs to the bacterial solute-binding protein 1 family.</text>
</comment>
<dbReference type="Gene3D" id="3.40.190.10">
    <property type="entry name" value="Periplasmic binding protein-like II"/>
    <property type="match status" value="2"/>
</dbReference>
<dbReference type="GO" id="GO:1901982">
    <property type="term" value="F:maltose binding"/>
    <property type="evidence" value="ECO:0007669"/>
    <property type="project" value="TreeGrafter"/>
</dbReference>
<dbReference type="GO" id="GO:0055052">
    <property type="term" value="C:ATP-binding cassette (ABC) transporter complex, substrate-binding subunit-containing"/>
    <property type="evidence" value="ECO:0007669"/>
    <property type="project" value="TreeGrafter"/>
</dbReference>
<dbReference type="AlphaFoldDB" id="A0A832I516"/>
<keyword evidence="2" id="KW-0813">Transport</keyword>
<proteinExistence type="inferred from homology"/>
<dbReference type="PANTHER" id="PTHR30061:SF50">
    <property type="entry name" value="MALTOSE_MALTODEXTRIN-BINDING PERIPLASMIC PROTEIN"/>
    <property type="match status" value="1"/>
</dbReference>
<sequence>MKRSLVLLAVVLCVLLSFSALAKTKLIFAVHWSDYQVEGVKDENGNVKVKGLRQYVEEYQKLNPDVEIEIQSVPFDEYLKRILISHTAGVISDIYVLYSLWGVQLVDSGILDQVPKDIADKVKSDFVKAAVDGATIDKAIWGVPVEVANYALVYNKKLLREAGFNEPPKTWDELVAMAPKLTKRNPDGTVAQYGFAFLAGWDSAVVHPYLALLYSNGGKPFKDDFTECLLTSKEAIEALEAELKLFKNGATDPAASVWTFPTGKVAMMIMAPWYETALKLGFKDEYEATVGVAPIPYMKKPATVGYTWFIAVDSASKNKKAAWDFIRWMTLQDAGGFTRMGELMAKNIGSIPPNKKDITFFKAELNDLYTSVFVKELENTYQEPNVAQGQEIKTILMREIIEAWNGRKTAEQALSDAKKQIDKILEEFYK</sequence>
<reference evidence="5" key="1">
    <citation type="journal article" date="2020" name="mSystems">
        <title>Genome- and Community-Level Interaction Insights into Carbon Utilization and Element Cycling Functions of Hydrothermarchaeota in Hydrothermal Sediment.</title>
        <authorList>
            <person name="Zhou Z."/>
            <person name="Liu Y."/>
            <person name="Xu W."/>
            <person name="Pan J."/>
            <person name="Luo Z.H."/>
            <person name="Li M."/>
        </authorList>
    </citation>
    <scope>NUCLEOTIDE SEQUENCE [LARGE SCALE GENOMIC DNA]</scope>
    <source>
        <strain evidence="5">SpSt-86</strain>
    </source>
</reference>
<keyword evidence="3 4" id="KW-0732">Signal</keyword>
<dbReference type="Pfam" id="PF01547">
    <property type="entry name" value="SBP_bac_1"/>
    <property type="match status" value="1"/>
</dbReference>
<dbReference type="SUPFAM" id="SSF53850">
    <property type="entry name" value="Periplasmic binding protein-like II"/>
    <property type="match status" value="1"/>
</dbReference>
<comment type="caution">
    <text evidence="5">The sequence shown here is derived from an EMBL/GenBank/DDBJ whole genome shotgun (WGS) entry which is preliminary data.</text>
</comment>
<evidence type="ECO:0000313" key="5">
    <source>
        <dbReference type="EMBL" id="HGZ78515.1"/>
    </source>
</evidence>
<evidence type="ECO:0000256" key="1">
    <source>
        <dbReference type="ARBA" id="ARBA00008520"/>
    </source>
</evidence>
<dbReference type="CDD" id="cd14748">
    <property type="entry name" value="PBP2_UgpB"/>
    <property type="match status" value="1"/>
</dbReference>